<organism evidence="3 4">
    <name type="scientific">Pigmentiphaga litoralis</name>
    <dbReference type="NCBI Taxonomy" id="516702"/>
    <lineage>
        <taxon>Bacteria</taxon>
        <taxon>Pseudomonadati</taxon>
        <taxon>Pseudomonadota</taxon>
        <taxon>Betaproteobacteria</taxon>
        <taxon>Burkholderiales</taxon>
        <taxon>Alcaligenaceae</taxon>
        <taxon>Pigmentiphaga</taxon>
    </lineage>
</organism>
<dbReference type="PANTHER" id="PTHR42928:SF5">
    <property type="entry name" value="BLR1237 PROTEIN"/>
    <property type="match status" value="1"/>
</dbReference>
<dbReference type="InterPro" id="IPR042100">
    <property type="entry name" value="Bug_dom1"/>
</dbReference>
<dbReference type="EMBL" id="JACBYR010000001">
    <property type="protein sequence ID" value="NYE83888.1"/>
    <property type="molecule type" value="Genomic_DNA"/>
</dbReference>
<dbReference type="Gene3D" id="3.40.190.150">
    <property type="entry name" value="Bordetella uptake gene, domain 1"/>
    <property type="match status" value="1"/>
</dbReference>
<feature type="signal peptide" evidence="2">
    <location>
        <begin position="1"/>
        <end position="29"/>
    </location>
</feature>
<sequence>MKPFRLSLTPSARAVCAGLLFAMAAGAGAAGPYPANPVRMIVPYPPGGPTDIAARMAADELAKSLGVTVVVENKAGAGGMVGADMVARARPDGATLLVNASAHVIYPAIFKEVSFDVIDSFTPVTQLVQVPLTLLVPTSLPVNNVRELIAYIKDHPGKVAFASAGNGGAPHLAGELFKKVAGVNLLHVPYKGSSPALTDLMGGQVQVMFDSMTSSLSFVKAGKLKALAVTTPERSSMLPDVPTMKESGLPSYVLTNWYGLWAPKGTPPALVAQLADALNTRFHSAAITQKLNAIGAEPVISKPEDFSRFVVKEKDSWGAIARDSGATMN</sequence>
<evidence type="ECO:0000313" key="4">
    <source>
        <dbReference type="Proteomes" id="UP000542125"/>
    </source>
</evidence>
<accession>A0A7Y9IWR3</accession>
<dbReference type="Gene3D" id="3.40.190.10">
    <property type="entry name" value="Periplasmic binding protein-like II"/>
    <property type="match status" value="1"/>
</dbReference>
<proteinExistence type="inferred from homology"/>
<protein>
    <submittedName>
        <fullName evidence="3">Tripartite-type tricarboxylate transporter receptor subunit TctC</fullName>
    </submittedName>
</protein>
<dbReference type="PANTHER" id="PTHR42928">
    <property type="entry name" value="TRICARBOXYLATE-BINDING PROTEIN"/>
    <property type="match status" value="1"/>
</dbReference>
<dbReference type="InterPro" id="IPR005064">
    <property type="entry name" value="BUG"/>
</dbReference>
<keyword evidence="3" id="KW-0675">Receptor</keyword>
<dbReference type="AlphaFoldDB" id="A0A7Y9IWR3"/>
<dbReference type="CDD" id="cd13578">
    <property type="entry name" value="PBP2_Bug27"/>
    <property type="match status" value="1"/>
</dbReference>
<name>A0A7Y9IWR3_9BURK</name>
<reference evidence="3 4" key="1">
    <citation type="submission" date="2020-07" db="EMBL/GenBank/DDBJ databases">
        <title>Genomic Encyclopedia of Type Strains, Phase IV (KMG-V): Genome sequencing to study the core and pangenomes of soil and plant-associated prokaryotes.</title>
        <authorList>
            <person name="Whitman W."/>
        </authorList>
    </citation>
    <scope>NUCLEOTIDE SEQUENCE [LARGE SCALE GENOMIC DNA]</scope>
    <source>
        <strain evidence="3 4">SAS40</strain>
    </source>
</reference>
<comment type="similarity">
    <text evidence="1">Belongs to the UPF0065 (bug) family.</text>
</comment>
<feature type="chain" id="PRO_5031358819" evidence="2">
    <location>
        <begin position="30"/>
        <end position="329"/>
    </location>
</feature>
<gene>
    <name evidence="3" type="ORF">FHW18_003159</name>
</gene>
<keyword evidence="2" id="KW-0732">Signal</keyword>
<evidence type="ECO:0000313" key="3">
    <source>
        <dbReference type="EMBL" id="NYE83888.1"/>
    </source>
</evidence>
<keyword evidence="4" id="KW-1185">Reference proteome</keyword>
<comment type="caution">
    <text evidence="3">The sequence shown here is derived from an EMBL/GenBank/DDBJ whole genome shotgun (WGS) entry which is preliminary data.</text>
</comment>
<dbReference type="PIRSF" id="PIRSF017082">
    <property type="entry name" value="YflP"/>
    <property type="match status" value="1"/>
</dbReference>
<evidence type="ECO:0000256" key="1">
    <source>
        <dbReference type="ARBA" id="ARBA00006987"/>
    </source>
</evidence>
<evidence type="ECO:0000256" key="2">
    <source>
        <dbReference type="SAM" id="SignalP"/>
    </source>
</evidence>
<dbReference type="RefSeq" id="WP_373563306.1">
    <property type="nucleotide sequence ID" value="NZ_JACBYR010000001.1"/>
</dbReference>
<dbReference type="Pfam" id="PF03401">
    <property type="entry name" value="TctC"/>
    <property type="match status" value="1"/>
</dbReference>
<dbReference type="Proteomes" id="UP000542125">
    <property type="component" value="Unassembled WGS sequence"/>
</dbReference>
<dbReference type="SUPFAM" id="SSF53850">
    <property type="entry name" value="Periplasmic binding protein-like II"/>
    <property type="match status" value="1"/>
</dbReference>